<feature type="transmembrane region" description="Helical" evidence="2">
    <location>
        <begin position="56"/>
        <end position="82"/>
    </location>
</feature>
<dbReference type="AlphaFoldDB" id="A0A7S4ULD2"/>
<protein>
    <submittedName>
        <fullName evidence="3">Uncharacterized protein</fullName>
    </submittedName>
</protein>
<keyword evidence="2" id="KW-0472">Membrane</keyword>
<keyword evidence="2" id="KW-1133">Transmembrane helix</keyword>
<feature type="region of interest" description="Disordered" evidence="1">
    <location>
        <begin position="90"/>
        <end position="110"/>
    </location>
</feature>
<feature type="transmembrane region" description="Helical" evidence="2">
    <location>
        <begin position="190"/>
        <end position="213"/>
    </location>
</feature>
<sequence>MSSGNRDVGEEVPPQMEQEPKSKPPNEGVVQRKVNIRNNGDEDSSTSYGWHQKSKFWAWAFSVLFLATGPVLSLVAASYMIALSNKETISPKSQDDESADGEDDEESSSVSVLAQDKIQSWFMGWGITMLFFSIAQIALLLLAIWVAHISITILFFIFHLANIIFVLITFNYLCQNDWHLYIHDIDIRNLLFAAFVMYSLGTIPFLFVCFTHVTYDKQNKTRSFVFTYKRMNRN</sequence>
<keyword evidence="2" id="KW-0812">Transmembrane</keyword>
<organism evidence="3">
    <name type="scientific">Guillardia theta</name>
    <name type="common">Cryptophyte</name>
    <name type="synonym">Cryptomonas phi</name>
    <dbReference type="NCBI Taxonomy" id="55529"/>
    <lineage>
        <taxon>Eukaryota</taxon>
        <taxon>Cryptophyceae</taxon>
        <taxon>Pyrenomonadales</taxon>
        <taxon>Geminigeraceae</taxon>
        <taxon>Guillardia</taxon>
    </lineage>
</organism>
<evidence type="ECO:0000256" key="1">
    <source>
        <dbReference type="SAM" id="MobiDB-lite"/>
    </source>
</evidence>
<evidence type="ECO:0000256" key="2">
    <source>
        <dbReference type="SAM" id="Phobius"/>
    </source>
</evidence>
<feature type="transmembrane region" description="Helical" evidence="2">
    <location>
        <begin position="153"/>
        <end position="170"/>
    </location>
</feature>
<accession>A0A7S4ULD2</accession>
<feature type="transmembrane region" description="Helical" evidence="2">
    <location>
        <begin position="122"/>
        <end position="146"/>
    </location>
</feature>
<feature type="region of interest" description="Disordered" evidence="1">
    <location>
        <begin position="1"/>
        <end position="31"/>
    </location>
</feature>
<proteinExistence type="predicted"/>
<reference evidence="3" key="1">
    <citation type="submission" date="2021-01" db="EMBL/GenBank/DDBJ databases">
        <authorList>
            <person name="Corre E."/>
            <person name="Pelletier E."/>
            <person name="Niang G."/>
            <person name="Scheremetjew M."/>
            <person name="Finn R."/>
            <person name="Kale V."/>
            <person name="Holt S."/>
            <person name="Cochrane G."/>
            <person name="Meng A."/>
            <person name="Brown T."/>
            <person name="Cohen L."/>
        </authorList>
    </citation>
    <scope>NUCLEOTIDE SEQUENCE</scope>
    <source>
        <strain evidence="3">CCMP 2712</strain>
    </source>
</reference>
<feature type="compositionally biased region" description="Acidic residues" evidence="1">
    <location>
        <begin position="96"/>
        <end position="107"/>
    </location>
</feature>
<evidence type="ECO:0000313" key="3">
    <source>
        <dbReference type="EMBL" id="CAE2341806.1"/>
    </source>
</evidence>
<dbReference type="EMBL" id="HBKN01051026">
    <property type="protein sequence ID" value="CAE2341806.1"/>
    <property type="molecule type" value="Transcribed_RNA"/>
</dbReference>
<name>A0A7S4ULD2_GUITH</name>
<gene>
    <name evidence="3" type="ORF">GTHE00462_LOCUS39802</name>
</gene>